<evidence type="ECO:0000313" key="3">
    <source>
        <dbReference type="EMBL" id="APW59045.1"/>
    </source>
</evidence>
<sequence length="88" mass="9974">MTTLKVSIPDDLMKLVEAQVAEGRYGSPDEYLGELVRRDDRKRQAKRALEDKLQEALDGGPAELMTREEWDSMRQEALDGLAGEDIRP</sequence>
<dbReference type="PANTHER" id="PTHR36582">
    <property type="entry name" value="ANTITOXIN PARD"/>
    <property type="match status" value="1"/>
</dbReference>
<keyword evidence="4" id="KW-1185">Reference proteome</keyword>
<dbReference type="RefSeq" id="WP_076343271.1">
    <property type="nucleotide sequence ID" value="NZ_CP019082.1"/>
</dbReference>
<dbReference type="Gene3D" id="6.10.10.120">
    <property type="entry name" value="Antitoxin ParD1-like"/>
    <property type="match status" value="1"/>
</dbReference>
<organism evidence="3 4">
    <name type="scientific">Paludisphaera borealis</name>
    <dbReference type="NCBI Taxonomy" id="1387353"/>
    <lineage>
        <taxon>Bacteria</taxon>
        <taxon>Pseudomonadati</taxon>
        <taxon>Planctomycetota</taxon>
        <taxon>Planctomycetia</taxon>
        <taxon>Isosphaerales</taxon>
        <taxon>Isosphaeraceae</taxon>
        <taxon>Paludisphaera</taxon>
    </lineage>
</organism>
<dbReference type="EMBL" id="CP019082">
    <property type="protein sequence ID" value="APW59045.1"/>
    <property type="molecule type" value="Genomic_DNA"/>
</dbReference>
<comment type="similarity">
    <text evidence="1">Belongs to the ParD antitoxin family.</text>
</comment>
<dbReference type="PANTHER" id="PTHR36582:SF2">
    <property type="entry name" value="ANTITOXIN PARD"/>
    <property type="match status" value="1"/>
</dbReference>
<dbReference type="SUPFAM" id="SSF47598">
    <property type="entry name" value="Ribbon-helix-helix"/>
    <property type="match status" value="1"/>
</dbReference>
<dbReference type="InterPro" id="IPR038296">
    <property type="entry name" value="ParD_sf"/>
</dbReference>
<protein>
    <submittedName>
        <fullName evidence="3">Antitoxin ParD4</fullName>
    </submittedName>
</protein>
<name>A0A1U7CJD0_9BACT</name>
<keyword evidence="2" id="KW-1277">Toxin-antitoxin system</keyword>
<dbReference type="GO" id="GO:0006355">
    <property type="term" value="P:regulation of DNA-templated transcription"/>
    <property type="evidence" value="ECO:0007669"/>
    <property type="project" value="InterPro"/>
</dbReference>
<evidence type="ECO:0000256" key="2">
    <source>
        <dbReference type="ARBA" id="ARBA00022649"/>
    </source>
</evidence>
<proteinExistence type="inferred from homology"/>
<evidence type="ECO:0000256" key="1">
    <source>
        <dbReference type="ARBA" id="ARBA00008580"/>
    </source>
</evidence>
<gene>
    <name evidence="3" type="primary">parD4</name>
    <name evidence="3" type="ORF">BSF38_00459</name>
</gene>
<dbReference type="KEGG" id="pbor:BSF38_00459"/>
<dbReference type="STRING" id="1387353.BSF38_00459"/>
<dbReference type="OrthoDB" id="9811310at2"/>
<dbReference type="AlphaFoldDB" id="A0A1U7CJD0"/>
<accession>A0A1U7CJD0</accession>
<dbReference type="Proteomes" id="UP000186309">
    <property type="component" value="Chromosome"/>
</dbReference>
<evidence type="ECO:0000313" key="4">
    <source>
        <dbReference type="Proteomes" id="UP000186309"/>
    </source>
</evidence>
<dbReference type="InterPro" id="IPR022789">
    <property type="entry name" value="ParD"/>
</dbReference>
<reference evidence="4" key="1">
    <citation type="submission" date="2016-12" db="EMBL/GenBank/DDBJ databases">
        <title>Comparative genomics of four Isosphaeraceae planctomycetes: a common pool of plasmids and glycoside hydrolase genes.</title>
        <authorList>
            <person name="Ivanova A."/>
        </authorList>
    </citation>
    <scope>NUCLEOTIDE SEQUENCE [LARGE SCALE GENOMIC DNA]</scope>
    <source>
        <strain evidence="4">PX4</strain>
    </source>
</reference>
<dbReference type="InterPro" id="IPR010985">
    <property type="entry name" value="Ribbon_hlx_hlx"/>
</dbReference>